<evidence type="ECO:0000313" key="1">
    <source>
        <dbReference type="EMBL" id="UGO50711.1"/>
    </source>
</evidence>
<evidence type="ECO:0000313" key="2">
    <source>
        <dbReference type="Proteomes" id="UP000827460"/>
    </source>
</evidence>
<reference evidence="1" key="1">
    <citation type="submission" date="2021-10" db="EMBL/GenBank/DDBJ databases">
        <authorList>
            <person name="Lavering E.D."/>
            <person name="James R."/>
            <person name="Fairholm J.D."/>
            <person name="Ogilvie B.H."/>
            <person name="Thurgood T.L."/>
            <person name="Robison R.A."/>
            <person name="Grose J.H."/>
        </authorList>
    </citation>
    <scope>NUCLEOTIDE SEQUENCE</scope>
</reference>
<gene>
    <name evidence="1" type="ORF">SOPHRITA_120</name>
</gene>
<accession>A0AAE8YVD4</accession>
<organism evidence="1 2">
    <name type="scientific">Bacillus phage vB_BanS_Sophrita</name>
    <dbReference type="NCBI Taxonomy" id="2894790"/>
    <lineage>
        <taxon>Viruses</taxon>
        <taxon>Duplodnaviria</taxon>
        <taxon>Heunggongvirae</taxon>
        <taxon>Uroviricota</taxon>
        <taxon>Caudoviricetes</taxon>
        <taxon>Joanripponvirinae</taxon>
        <taxon>Sophritavirus</taxon>
        <taxon>Sophritavirus sophrita</taxon>
    </lineage>
</organism>
<dbReference type="Proteomes" id="UP000827460">
    <property type="component" value="Segment"/>
</dbReference>
<name>A0AAE8YVD4_9CAUD</name>
<sequence>MEKIPTTELQMMMAHIRTDSHITLTQSNRDKFTSIILELILARHILEDRENNER</sequence>
<proteinExistence type="predicted"/>
<keyword evidence="2" id="KW-1185">Reference proteome</keyword>
<protein>
    <submittedName>
        <fullName evidence="1">Uncharacterized protein</fullName>
    </submittedName>
</protein>
<dbReference type="EMBL" id="OK499991">
    <property type="protein sequence ID" value="UGO50711.1"/>
    <property type="molecule type" value="Genomic_DNA"/>
</dbReference>